<keyword evidence="2" id="KW-1185">Reference proteome</keyword>
<protein>
    <submittedName>
        <fullName evidence="1">Uncharacterized protein</fullName>
    </submittedName>
</protein>
<gene>
    <name evidence="1" type="ORF">HDU87_000062</name>
</gene>
<evidence type="ECO:0000313" key="2">
    <source>
        <dbReference type="Proteomes" id="UP001212152"/>
    </source>
</evidence>
<reference evidence="1" key="1">
    <citation type="submission" date="2020-05" db="EMBL/GenBank/DDBJ databases">
        <title>Phylogenomic resolution of chytrid fungi.</title>
        <authorList>
            <person name="Stajich J.E."/>
            <person name="Amses K."/>
            <person name="Simmons R."/>
            <person name="Seto K."/>
            <person name="Myers J."/>
            <person name="Bonds A."/>
            <person name="Quandt C.A."/>
            <person name="Barry K."/>
            <person name="Liu P."/>
            <person name="Grigoriev I."/>
            <person name="Longcore J.E."/>
            <person name="James T.Y."/>
        </authorList>
    </citation>
    <scope>NUCLEOTIDE SEQUENCE</scope>
    <source>
        <strain evidence="1">JEL0379</strain>
    </source>
</reference>
<dbReference type="AlphaFoldDB" id="A0AAD5XUZ3"/>
<dbReference type="PANTHER" id="PTHR39398:SF1">
    <property type="entry name" value="CSN8_PSMD8_EIF3K DOMAIN-CONTAINING PROTEIN"/>
    <property type="match status" value="1"/>
</dbReference>
<dbReference type="EMBL" id="JADGJQ010000001">
    <property type="protein sequence ID" value="KAJ3185441.1"/>
    <property type="molecule type" value="Genomic_DNA"/>
</dbReference>
<comment type="caution">
    <text evidence="1">The sequence shown here is derived from an EMBL/GenBank/DDBJ whole genome shotgun (WGS) entry which is preliminary data.</text>
</comment>
<sequence>MRPRVETVEDEFDRLSLVSRDTTSKAGGAASLKNRDVQSRFYAFILEQYDRLREIPVAQRKTGHFDSVLNVVSKGKLREGVISSGSYESFAAAIYEQSVDVSLASRNFAELLKALVGLTNTIYPALESLSSTDGVSSSPAPPMRRPEFSAYKLLYLICYARPPGARHGNAREVIRTYAAFPAWVQDSRHVRYAMQVLKALRADLDFVALNVLWDQSSTSQRAFLEERTLQILAKAYFTIPMDQLLLWLRSDGETGSSEGTKVDKLLRAQVLPDSLEDRIVDGTITLRKAKIR</sequence>
<dbReference type="Proteomes" id="UP001212152">
    <property type="component" value="Unassembled WGS sequence"/>
</dbReference>
<accession>A0AAD5XUZ3</accession>
<proteinExistence type="predicted"/>
<name>A0AAD5XUZ3_9FUNG</name>
<evidence type="ECO:0000313" key="1">
    <source>
        <dbReference type="EMBL" id="KAJ3185441.1"/>
    </source>
</evidence>
<organism evidence="1 2">
    <name type="scientific">Geranomyces variabilis</name>
    <dbReference type="NCBI Taxonomy" id="109894"/>
    <lineage>
        <taxon>Eukaryota</taxon>
        <taxon>Fungi</taxon>
        <taxon>Fungi incertae sedis</taxon>
        <taxon>Chytridiomycota</taxon>
        <taxon>Chytridiomycota incertae sedis</taxon>
        <taxon>Chytridiomycetes</taxon>
        <taxon>Spizellomycetales</taxon>
        <taxon>Powellomycetaceae</taxon>
        <taxon>Geranomyces</taxon>
    </lineage>
</organism>
<dbReference type="PANTHER" id="PTHR39398">
    <property type="entry name" value="YALI0F14311P"/>
    <property type="match status" value="1"/>
</dbReference>